<reference evidence="1" key="3">
    <citation type="submission" date="2025-09" db="UniProtKB">
        <authorList>
            <consortium name="Ensembl"/>
        </authorList>
    </citation>
    <scope>IDENTIFICATION</scope>
</reference>
<name>A0A8C4MD87_EQUAS</name>
<dbReference type="Pfam" id="PF22061">
    <property type="entry name" value="CSN7_HB_subdom"/>
    <property type="match status" value="1"/>
</dbReference>
<proteinExistence type="predicted"/>
<accession>A0A8C4MD87</accession>
<dbReference type="PANTHER" id="PTHR15350">
    <property type="entry name" value="COP9 SIGNALOSOME COMPLEX SUBUNIT 7/DENDRITIC CELL PROTEIN GA17"/>
    <property type="match status" value="1"/>
</dbReference>
<evidence type="ECO:0000313" key="2">
    <source>
        <dbReference type="Proteomes" id="UP000694387"/>
    </source>
</evidence>
<dbReference type="Proteomes" id="UP000694387">
    <property type="component" value="Chromosome 22"/>
</dbReference>
<evidence type="ECO:0000313" key="1">
    <source>
        <dbReference type="Ensembl" id="ENSEASP00005023741.2"/>
    </source>
</evidence>
<dbReference type="AlphaFoldDB" id="A0A8C4MD87"/>
<protein>
    <submittedName>
        <fullName evidence="1">COP9 signalosome subunit 7A</fullName>
    </submittedName>
</protein>
<dbReference type="Ensembl" id="ENSEAST00005025759.2">
    <property type="protein sequence ID" value="ENSEASP00005023741.2"/>
    <property type="gene ID" value="ENSEASG00005016138.2"/>
</dbReference>
<sequence length="157" mass="17218">MSAEVKVTGQNQEQFLLLAKSAKGAALATLIHQVLEAPGVYVFGELLDMPNVRELKPGTFPHSQRLRRISFDTYQSSPWLPKSSVSHMQCCWRPLPCVTCGSWKTLSLRPCTPMCFAVPWTSAISGWRLTTALGGTSSARTSVPLPEPCKSGVWAVR</sequence>
<reference evidence="1" key="2">
    <citation type="submission" date="2025-08" db="UniProtKB">
        <authorList>
            <consortium name="Ensembl"/>
        </authorList>
    </citation>
    <scope>IDENTIFICATION</scope>
</reference>
<dbReference type="InterPro" id="IPR045237">
    <property type="entry name" value="COPS7/eIF3m"/>
</dbReference>
<dbReference type="PANTHER" id="PTHR15350:SF7">
    <property type="entry name" value="COP9 SIGNALOSOME COMPLEX SUBUNIT 7A"/>
    <property type="match status" value="1"/>
</dbReference>
<gene>
    <name evidence="1" type="primary">COPS7A</name>
</gene>
<organism evidence="1 2">
    <name type="scientific">Equus asinus</name>
    <name type="common">Donkey</name>
    <name type="synonym">Equus africanus asinus</name>
    <dbReference type="NCBI Taxonomy" id="9793"/>
    <lineage>
        <taxon>Eukaryota</taxon>
        <taxon>Metazoa</taxon>
        <taxon>Chordata</taxon>
        <taxon>Craniata</taxon>
        <taxon>Vertebrata</taxon>
        <taxon>Euteleostomi</taxon>
        <taxon>Mammalia</taxon>
        <taxon>Eutheria</taxon>
        <taxon>Laurasiatheria</taxon>
        <taxon>Perissodactyla</taxon>
        <taxon>Equidae</taxon>
        <taxon>Equus</taxon>
    </lineage>
</organism>
<reference evidence="1 2" key="1">
    <citation type="journal article" date="2020" name="Nat. Commun.">
        <title>Donkey genomes provide new insights into domestication and selection for coat color.</title>
        <authorList>
            <person name="Wang"/>
            <person name="C."/>
            <person name="Li"/>
            <person name="H."/>
            <person name="Guo"/>
            <person name="Y."/>
            <person name="Huang"/>
            <person name="J."/>
            <person name="Sun"/>
            <person name="Y."/>
            <person name="Min"/>
            <person name="J."/>
            <person name="Wang"/>
            <person name="J."/>
            <person name="Fang"/>
            <person name="X."/>
            <person name="Zhao"/>
            <person name="Z."/>
            <person name="Wang"/>
            <person name="S."/>
            <person name="Zhang"/>
            <person name="Y."/>
            <person name="Liu"/>
            <person name="Q."/>
            <person name="Jiang"/>
            <person name="Q."/>
            <person name="Wang"/>
            <person name="X."/>
            <person name="Guo"/>
            <person name="Y."/>
            <person name="Yang"/>
            <person name="C."/>
            <person name="Wang"/>
            <person name="Y."/>
            <person name="Tian"/>
            <person name="F."/>
            <person name="Zhuang"/>
            <person name="G."/>
            <person name="Fan"/>
            <person name="Y."/>
            <person name="Gao"/>
            <person name="Q."/>
            <person name="Li"/>
            <person name="Y."/>
            <person name="Ju"/>
            <person name="Z."/>
            <person name="Li"/>
            <person name="J."/>
            <person name="Li"/>
            <person name="R."/>
            <person name="Hou"/>
            <person name="M."/>
            <person name="Yang"/>
            <person name="G."/>
            <person name="Liu"/>
            <person name="G."/>
            <person name="Liu"/>
            <person name="W."/>
            <person name="Guo"/>
            <person name="J."/>
            <person name="Pan"/>
            <person name="S."/>
            <person name="Fan"/>
            <person name="G."/>
            <person name="Zhang"/>
            <person name="W."/>
            <person name="Zhang"/>
            <person name="R."/>
            <person name="Yu"/>
            <person name="J."/>
            <person name="Zhang"/>
            <person name="X."/>
            <person name="Yin"/>
            <person name="Q."/>
            <person name="Ji"/>
            <person name="C."/>
            <person name="Jin"/>
            <person name="Y."/>
            <person name="Yue"/>
            <person name="G."/>
            <person name="Liu"/>
            <person name="M."/>
            <person name="Xu"/>
            <person name="J."/>
            <person name="Liu"/>
            <person name="S."/>
            <person name="Jordana"/>
            <person name="J."/>
            <person name="Noce"/>
            <person name="A."/>
            <person name="Amills"/>
            <person name="M."/>
            <person name="Wu"/>
            <person name="D.D."/>
            <person name="Li"/>
            <person name="S."/>
            <person name="Zhou"/>
            <person name="X. and Zhong"/>
            <person name="J."/>
        </authorList>
    </citation>
    <scope>NUCLEOTIDE SEQUENCE [LARGE SCALE GENOMIC DNA]</scope>
</reference>
<keyword evidence="2" id="KW-1185">Reference proteome</keyword>
<dbReference type="GO" id="GO:0008180">
    <property type="term" value="C:COP9 signalosome"/>
    <property type="evidence" value="ECO:0007669"/>
    <property type="project" value="TreeGrafter"/>
</dbReference>
<dbReference type="GeneTree" id="ENSGT00940000159873"/>